<dbReference type="Gene3D" id="1.10.10.760">
    <property type="entry name" value="E-set domains of sugar-utilizing enzymes"/>
    <property type="match status" value="1"/>
</dbReference>
<organism evidence="19 20">
    <name type="scientific">Antarcticibacterium flavum</name>
    <dbReference type="NCBI Taxonomy" id="2058175"/>
    <lineage>
        <taxon>Bacteria</taxon>
        <taxon>Pseudomonadati</taxon>
        <taxon>Bacteroidota</taxon>
        <taxon>Flavobacteriia</taxon>
        <taxon>Flavobacteriales</taxon>
        <taxon>Flavobacteriaceae</taxon>
        <taxon>Antarcticibacterium</taxon>
    </lineage>
</organism>
<dbReference type="InterPro" id="IPR006047">
    <property type="entry name" value="GH13_cat_dom"/>
</dbReference>
<evidence type="ECO:0000256" key="13">
    <source>
        <dbReference type="NCBIfam" id="TIGR02402"/>
    </source>
</evidence>
<sequence length="597" mass="68532">MNRKTGAEYLQNNKTRFCVWAPFKEKVAVKLKEKKPISLTRDKNGYWEGIVEGTKPGDLYKYILNNKDQFPDPASRSQPEGVHSWSQVIDQNEFSWQDNDWKGIPLSQMVIYELHVGTFTPQGTYEAIIDKLDHLLELGANTIEIMPISQFPGERNWGYDGVYPYAAQYSYGGVNGLKKMIDACHKKGIAVILDAVYNHMGPEGNYLSQYGPYFTEKYQTPWGAALNFDDEHSDEVRNFFLQNAIMWLEDFHFDGLRLDAIHEIIDRGARHLLKEMSQKVDEMEEKTSRRFVLIAESDLNDTKVVNSYEKGGFGLEGQWVDDFHHAVHTLLTGEKEGYYSDYGKLSQLAKAFKQGFIYDGVYSSHRKRTVGNSPKGLAPHHFVVSIQNHDQVGNRMLGDRLTHLLSFEGQKLAAGIMLTSAFVPMLFMGEEFGEENPFQYFVSHGDPELVKAVQQGRKREFEYFLTHEGDFPDPQSKETFNNSKLNWNFKDDERKKKLFEFYKYLLKLRKEGEFEPFRNSEIKTTAIVEKNLLLAETENSKGLLAAYNFSNEPQSIKMPEGDLKILLASANKQWGGRENFSPGEKLPGHSFIICKKD</sequence>
<evidence type="ECO:0000256" key="8">
    <source>
        <dbReference type="ARBA" id="ARBA00023277"/>
    </source>
</evidence>
<evidence type="ECO:0000256" key="5">
    <source>
        <dbReference type="ARBA" id="ARBA00015938"/>
    </source>
</evidence>
<dbReference type="PIRSF" id="PIRSF006337">
    <property type="entry name" value="Trehalose_TreZ"/>
    <property type="match status" value="1"/>
</dbReference>
<feature type="site" description="Transition state stabilizer" evidence="17">
    <location>
        <position position="390"/>
    </location>
</feature>
<dbReference type="AlphaFoldDB" id="A0A5B7X937"/>
<dbReference type="OrthoDB" id="9761875at2"/>
<feature type="binding site" evidence="16">
    <location>
        <begin position="257"/>
        <end position="262"/>
    </location>
    <ligand>
        <name>substrate</name>
    </ligand>
</feature>
<name>A0A5B7X937_9FLAO</name>
<evidence type="ECO:0000256" key="7">
    <source>
        <dbReference type="ARBA" id="ARBA00022801"/>
    </source>
</evidence>
<reference evidence="19 20" key="1">
    <citation type="submission" date="2019-06" db="EMBL/GenBank/DDBJ databases">
        <title>Complete genome sequence of Antarcticibacterium flavum KCTC 52984T from an Antarctic marine sediment.</title>
        <authorList>
            <person name="Lee Y.M."/>
            <person name="Shin S.C."/>
        </authorList>
    </citation>
    <scope>NUCLEOTIDE SEQUENCE [LARGE SCALE GENOMIC DNA]</scope>
    <source>
        <strain evidence="19 20">KCTC 52984</strain>
    </source>
</reference>
<keyword evidence="8" id="KW-0119">Carbohydrate metabolism</keyword>
<comment type="catalytic activity">
    <reaction evidence="12 14">
        <text>hydrolysis of (1-&gt;4)-alpha-D-glucosidic linkage in 4-alpha-D-[(1-&gt;4)-alpha-D-glucanosyl]n trehalose to yield trehalose and (1-&gt;4)-alpha-D-glucan.</text>
        <dbReference type="EC" id="3.2.1.141"/>
    </reaction>
</comment>
<protein>
    <recommendedName>
        <fullName evidence="5 13">Malto-oligosyltrehalose trehalohydrolase</fullName>
        <shortName evidence="14">MTHase</shortName>
        <ecNumber evidence="4 13">3.2.1.141</ecNumber>
    </recommendedName>
    <alternativeName>
        <fullName evidence="11 14">4-alpha-D-((1-&gt;4)-alpha-D-glucano)trehalose trehalohydrolase</fullName>
    </alternativeName>
    <alternativeName>
        <fullName evidence="10 14">Maltooligosyl trehalose trehalohydrolase</fullName>
    </alternativeName>
</protein>
<keyword evidence="7 14" id="KW-0378">Hydrolase</keyword>
<dbReference type="Proteomes" id="UP000309016">
    <property type="component" value="Chromosome"/>
</dbReference>
<dbReference type="GO" id="GO:0005992">
    <property type="term" value="P:trehalose biosynthetic process"/>
    <property type="evidence" value="ECO:0007669"/>
    <property type="project" value="UniProtKB-UniRule"/>
</dbReference>
<dbReference type="NCBIfam" id="TIGR02402">
    <property type="entry name" value="trehalose_TreZ"/>
    <property type="match status" value="1"/>
</dbReference>
<dbReference type="CDD" id="cd02853">
    <property type="entry name" value="E_set_MTHase_like_N"/>
    <property type="match status" value="1"/>
</dbReference>
<evidence type="ECO:0000256" key="16">
    <source>
        <dbReference type="PIRSR" id="PIRSR006337-2"/>
    </source>
</evidence>
<dbReference type="InterPro" id="IPR014756">
    <property type="entry name" value="Ig_E-set"/>
</dbReference>
<keyword evidence="20" id="KW-1185">Reference proteome</keyword>
<evidence type="ECO:0000256" key="12">
    <source>
        <dbReference type="ARBA" id="ARBA00034013"/>
    </source>
</evidence>
<dbReference type="EC" id="3.2.1.141" evidence="4 13"/>
<evidence type="ECO:0000259" key="18">
    <source>
        <dbReference type="SMART" id="SM00642"/>
    </source>
</evidence>
<evidence type="ECO:0000313" key="20">
    <source>
        <dbReference type="Proteomes" id="UP000309016"/>
    </source>
</evidence>
<evidence type="ECO:0000256" key="11">
    <source>
        <dbReference type="ARBA" id="ARBA00033284"/>
    </source>
</evidence>
<evidence type="ECO:0000256" key="9">
    <source>
        <dbReference type="ARBA" id="ARBA00023295"/>
    </source>
</evidence>
<dbReference type="RefSeq" id="WP_139067846.1">
    <property type="nucleotide sequence ID" value="NZ_CP040812.1"/>
</dbReference>
<dbReference type="InterPro" id="IPR004193">
    <property type="entry name" value="Glyco_hydro_13_N"/>
</dbReference>
<dbReference type="GO" id="GO:0033942">
    <property type="term" value="F:4-alpha-D-(1-&gt;4)-alpha-D-glucanotrehalose trehalohydrolase activity"/>
    <property type="evidence" value="ECO:0007669"/>
    <property type="project" value="UniProtKB-EC"/>
</dbReference>
<dbReference type="PANTHER" id="PTHR43651:SF11">
    <property type="entry name" value="MALTO-OLIGOSYLTREHALOSE TREHALOHYDROLASE"/>
    <property type="match status" value="1"/>
</dbReference>
<evidence type="ECO:0000256" key="6">
    <source>
        <dbReference type="ARBA" id="ARBA00022490"/>
    </source>
</evidence>
<dbReference type="GO" id="GO:0005737">
    <property type="term" value="C:cytoplasm"/>
    <property type="evidence" value="ECO:0007669"/>
    <property type="project" value="UniProtKB-SubCell"/>
</dbReference>
<dbReference type="InterPro" id="IPR013783">
    <property type="entry name" value="Ig-like_fold"/>
</dbReference>
<dbReference type="Gene3D" id="3.20.20.80">
    <property type="entry name" value="Glycosidases"/>
    <property type="match status" value="1"/>
</dbReference>
<evidence type="ECO:0000256" key="2">
    <source>
        <dbReference type="ARBA" id="ARBA00005199"/>
    </source>
</evidence>
<proteinExistence type="inferred from homology"/>
<evidence type="ECO:0000256" key="14">
    <source>
        <dbReference type="PIRNR" id="PIRNR006337"/>
    </source>
</evidence>
<evidence type="ECO:0000256" key="3">
    <source>
        <dbReference type="ARBA" id="ARBA00008061"/>
    </source>
</evidence>
<keyword evidence="6" id="KW-0963">Cytoplasm</keyword>
<gene>
    <name evidence="19" type="primary">treZ</name>
    <name evidence="19" type="ORF">FHG64_18940</name>
</gene>
<dbReference type="InterPro" id="IPR044901">
    <property type="entry name" value="Trehalose_TreZ_E-set_sf"/>
</dbReference>
<accession>A0A5B7X937</accession>
<evidence type="ECO:0000256" key="10">
    <source>
        <dbReference type="ARBA" id="ARBA00032057"/>
    </source>
</evidence>
<feature type="active site" description="Nucleophile" evidence="15">
    <location>
        <position position="259"/>
    </location>
</feature>
<dbReference type="EMBL" id="CP040812">
    <property type="protein sequence ID" value="QCY71302.1"/>
    <property type="molecule type" value="Genomic_DNA"/>
</dbReference>
<dbReference type="SUPFAM" id="SSF51445">
    <property type="entry name" value="(Trans)glycosidases"/>
    <property type="match status" value="1"/>
</dbReference>
<dbReference type="KEGG" id="afla:FHG64_18940"/>
<dbReference type="PANTHER" id="PTHR43651">
    <property type="entry name" value="1,4-ALPHA-GLUCAN-BRANCHING ENZYME"/>
    <property type="match status" value="1"/>
</dbReference>
<comment type="similarity">
    <text evidence="3 14">Belongs to the glycosyl hydrolase 13 family.</text>
</comment>
<keyword evidence="9 14" id="KW-0326">Glycosidase</keyword>
<dbReference type="Pfam" id="PF02922">
    <property type="entry name" value="CBM_48"/>
    <property type="match status" value="1"/>
</dbReference>
<comment type="subcellular location">
    <subcellularLocation>
        <location evidence="1 15">Cytoplasm</location>
    </subcellularLocation>
</comment>
<evidence type="ECO:0000256" key="17">
    <source>
        <dbReference type="PIRSR" id="PIRSR006337-3"/>
    </source>
</evidence>
<comment type="pathway">
    <text evidence="2 14">Glycan biosynthesis; trehalose biosynthesis.</text>
</comment>
<feature type="active site" description="Proton donor" evidence="15">
    <location>
        <position position="296"/>
    </location>
</feature>
<feature type="domain" description="Glycosyl hydrolase family 13 catalytic" evidence="18">
    <location>
        <begin position="95"/>
        <end position="457"/>
    </location>
</feature>
<dbReference type="SUPFAM" id="SSF81296">
    <property type="entry name" value="E set domains"/>
    <property type="match status" value="1"/>
</dbReference>
<evidence type="ECO:0000256" key="15">
    <source>
        <dbReference type="PIRSR" id="PIRSR006337-1"/>
    </source>
</evidence>
<evidence type="ECO:0000256" key="4">
    <source>
        <dbReference type="ARBA" id="ARBA00012268"/>
    </source>
</evidence>
<dbReference type="CDD" id="cd11325">
    <property type="entry name" value="AmyAc_GTHase"/>
    <property type="match status" value="1"/>
</dbReference>
<dbReference type="Pfam" id="PF00128">
    <property type="entry name" value="Alpha-amylase"/>
    <property type="match status" value="2"/>
</dbReference>
<dbReference type="Gene3D" id="2.60.40.10">
    <property type="entry name" value="Immunoglobulins"/>
    <property type="match status" value="1"/>
</dbReference>
<dbReference type="SMART" id="SM00642">
    <property type="entry name" value="Aamy"/>
    <property type="match status" value="1"/>
</dbReference>
<evidence type="ECO:0000313" key="19">
    <source>
        <dbReference type="EMBL" id="QCY71302.1"/>
    </source>
</evidence>
<dbReference type="InterPro" id="IPR017853">
    <property type="entry name" value="GH"/>
</dbReference>
<evidence type="ECO:0000256" key="1">
    <source>
        <dbReference type="ARBA" id="ARBA00004496"/>
    </source>
</evidence>
<feature type="binding site" evidence="16">
    <location>
        <begin position="321"/>
        <end position="325"/>
    </location>
    <ligand>
        <name>substrate</name>
    </ligand>
</feature>
<dbReference type="InterPro" id="IPR012768">
    <property type="entry name" value="Trehalose_TreZ"/>
</dbReference>
<dbReference type="UniPathway" id="UPA00299"/>
<feature type="binding site" evidence="16">
    <location>
        <begin position="389"/>
        <end position="394"/>
    </location>
    <ligand>
        <name>substrate</name>
    </ligand>
</feature>